<evidence type="ECO:0000256" key="1">
    <source>
        <dbReference type="ARBA" id="ARBA00004123"/>
    </source>
</evidence>
<dbReference type="GO" id="GO:0022626">
    <property type="term" value="C:cytosolic ribosome"/>
    <property type="evidence" value="ECO:0007669"/>
    <property type="project" value="UniProtKB-ARBA"/>
</dbReference>
<dbReference type="Pfam" id="PF00411">
    <property type="entry name" value="Ribosomal_S11"/>
    <property type="match status" value="1"/>
</dbReference>
<evidence type="ECO:0000256" key="5">
    <source>
        <dbReference type="ARBA" id="ARBA00023015"/>
    </source>
</evidence>
<dbReference type="GO" id="GO:0016592">
    <property type="term" value="C:mediator complex"/>
    <property type="evidence" value="ECO:0007669"/>
    <property type="project" value="InterPro"/>
</dbReference>
<dbReference type="Gene3D" id="3.30.420.80">
    <property type="entry name" value="Ribosomal protein S11"/>
    <property type="match status" value="1"/>
</dbReference>
<evidence type="ECO:0000313" key="10">
    <source>
        <dbReference type="EMBL" id="KAF9596614.1"/>
    </source>
</evidence>
<comment type="caution">
    <text evidence="10">The sequence shown here is derived from an EMBL/GenBank/DDBJ whole genome shotgun (WGS) entry which is preliminary data.</text>
</comment>
<accession>A0A835HDS6</accession>
<keyword evidence="6 9" id="KW-0804">Transcription</keyword>
<keyword evidence="8" id="KW-0687">Ribonucleoprotein</keyword>
<keyword evidence="11" id="KW-1185">Reference proteome</keyword>
<proteinExistence type="inferred from homology"/>
<evidence type="ECO:0000313" key="11">
    <source>
        <dbReference type="Proteomes" id="UP000631114"/>
    </source>
</evidence>
<evidence type="ECO:0000256" key="4">
    <source>
        <dbReference type="ARBA" id="ARBA00022980"/>
    </source>
</evidence>
<sequence length="161" mass="17624">MVRIAGGINVKADGDKSLPYVVVLAAQFVAARCKELGITALHIKLRATRGNNTKTFGPGVQSALRALSRFGMKIGRIKNVTPMSTNSMRRKGRKSLIDDGKNPDEFNRDVINSGIAKNHITKGKTDGFKVKTNVHVLENTYKPLTIFATLLPSKYHCSVDN</sequence>
<dbReference type="GO" id="GO:0006412">
    <property type="term" value="P:translation"/>
    <property type="evidence" value="ECO:0007669"/>
    <property type="project" value="InterPro"/>
</dbReference>
<comment type="subunit">
    <text evidence="9">Component of the Mediator complex.</text>
</comment>
<keyword evidence="7 9" id="KW-0539">Nucleus</keyword>
<gene>
    <name evidence="9" type="primary">MED10</name>
    <name evidence="10" type="ORF">IFM89_012737</name>
</gene>
<comment type="similarity">
    <text evidence="2 9">Belongs to the Mediator complex subunit 10 family.</text>
</comment>
<comment type="subcellular location">
    <subcellularLocation>
        <location evidence="1 9">Nucleus</location>
    </subcellularLocation>
</comment>
<protein>
    <recommendedName>
        <fullName evidence="9">Mediator of RNA polymerase II transcription subunit 10</fullName>
    </recommendedName>
    <alternativeName>
        <fullName evidence="9">Mediator complex subunit 10</fullName>
    </alternativeName>
</protein>
<organism evidence="10 11">
    <name type="scientific">Coptis chinensis</name>
    <dbReference type="NCBI Taxonomy" id="261450"/>
    <lineage>
        <taxon>Eukaryota</taxon>
        <taxon>Viridiplantae</taxon>
        <taxon>Streptophyta</taxon>
        <taxon>Embryophyta</taxon>
        <taxon>Tracheophyta</taxon>
        <taxon>Spermatophyta</taxon>
        <taxon>Magnoliopsida</taxon>
        <taxon>Ranunculales</taxon>
        <taxon>Ranunculaceae</taxon>
        <taxon>Coptidoideae</taxon>
        <taxon>Coptis</taxon>
    </lineage>
</organism>
<dbReference type="GO" id="GO:0003712">
    <property type="term" value="F:transcription coregulator activity"/>
    <property type="evidence" value="ECO:0007669"/>
    <property type="project" value="InterPro"/>
</dbReference>
<evidence type="ECO:0000256" key="9">
    <source>
        <dbReference type="RuleBase" id="RU364146"/>
    </source>
</evidence>
<keyword evidence="5 9" id="KW-0805">Transcription regulation</keyword>
<dbReference type="OrthoDB" id="1677536at2759"/>
<evidence type="ECO:0000256" key="6">
    <source>
        <dbReference type="ARBA" id="ARBA00023163"/>
    </source>
</evidence>
<dbReference type="PANTHER" id="PTHR11759">
    <property type="entry name" value="40S RIBOSOMAL PROTEIN S14/30S RIBOSOMAL PROTEIN S11"/>
    <property type="match status" value="1"/>
</dbReference>
<keyword evidence="4" id="KW-0689">Ribosomal protein</keyword>
<dbReference type="AlphaFoldDB" id="A0A835HDS6"/>
<dbReference type="Pfam" id="PF09748">
    <property type="entry name" value="Med10"/>
    <property type="match status" value="1"/>
</dbReference>
<name>A0A835HDS6_9MAGN</name>
<dbReference type="GO" id="GO:0044391">
    <property type="term" value="C:ribosomal subunit"/>
    <property type="evidence" value="ECO:0007669"/>
    <property type="project" value="UniProtKB-ARBA"/>
</dbReference>
<comment type="function">
    <text evidence="9">Component of the Mediator complex, a coactivator involved in the regulated transcription of nearly all RNA polymerase II-dependent genes. Mediator functions as a bridge to convey information from gene-specific regulatory proteins to the basal RNA polymerase II transcription machinery. Mediator is recruited to promoters by direct interactions with regulatory proteins and serves as a scaffold for the assembly of a functional preinitiation complex with RNA polymerase II and the general transcription factors.</text>
</comment>
<dbReference type="InterPro" id="IPR001971">
    <property type="entry name" value="Ribosomal_uS11"/>
</dbReference>
<dbReference type="EMBL" id="JADFTS010000007">
    <property type="protein sequence ID" value="KAF9596614.1"/>
    <property type="molecule type" value="Genomic_DNA"/>
</dbReference>
<evidence type="ECO:0000256" key="8">
    <source>
        <dbReference type="ARBA" id="ARBA00023274"/>
    </source>
</evidence>
<dbReference type="GO" id="GO:0006357">
    <property type="term" value="P:regulation of transcription by RNA polymerase II"/>
    <property type="evidence" value="ECO:0007669"/>
    <property type="project" value="InterPro"/>
</dbReference>
<dbReference type="InterPro" id="IPR036967">
    <property type="entry name" value="Ribosomal_uS11_sf"/>
</dbReference>
<comment type="similarity">
    <text evidence="3">Belongs to the universal ribosomal protein uS11 family.</text>
</comment>
<dbReference type="GO" id="GO:0003735">
    <property type="term" value="F:structural constituent of ribosome"/>
    <property type="evidence" value="ECO:0007669"/>
    <property type="project" value="InterPro"/>
</dbReference>
<dbReference type="Proteomes" id="UP000631114">
    <property type="component" value="Unassembled WGS sequence"/>
</dbReference>
<dbReference type="SUPFAM" id="SSF53137">
    <property type="entry name" value="Translational machinery components"/>
    <property type="match status" value="1"/>
</dbReference>
<dbReference type="InterPro" id="IPR019145">
    <property type="entry name" value="Mediator_Med10"/>
</dbReference>
<dbReference type="FunFam" id="3.30.420.80:FF:000018">
    <property type="entry name" value="40S ribosomal protein S14"/>
    <property type="match status" value="1"/>
</dbReference>
<evidence type="ECO:0000256" key="2">
    <source>
        <dbReference type="ARBA" id="ARBA00005389"/>
    </source>
</evidence>
<evidence type="ECO:0000256" key="3">
    <source>
        <dbReference type="ARBA" id="ARBA00006194"/>
    </source>
</evidence>
<reference evidence="10 11" key="1">
    <citation type="submission" date="2020-10" db="EMBL/GenBank/DDBJ databases">
        <title>The Coptis chinensis genome and diversification of protoberbering-type alkaloids.</title>
        <authorList>
            <person name="Wang B."/>
            <person name="Shu S."/>
            <person name="Song C."/>
            <person name="Liu Y."/>
        </authorList>
    </citation>
    <scope>NUCLEOTIDE SEQUENCE [LARGE SCALE GENOMIC DNA]</scope>
    <source>
        <strain evidence="10">HL-2020</strain>
        <tissue evidence="10">Leaf</tissue>
    </source>
</reference>
<keyword evidence="9" id="KW-0010">Activator</keyword>
<evidence type="ECO:0000256" key="7">
    <source>
        <dbReference type="ARBA" id="ARBA00023242"/>
    </source>
</evidence>